<comment type="caution">
    <text evidence="10">The sequence shown here is derived from an EMBL/GenBank/DDBJ whole genome shotgun (WGS) entry which is preliminary data.</text>
</comment>
<dbReference type="AlphaFoldDB" id="A0AB74JGJ2"/>
<dbReference type="InterPro" id="IPR003663">
    <property type="entry name" value="Sugar/inositol_transpt"/>
</dbReference>
<evidence type="ECO:0000256" key="4">
    <source>
        <dbReference type="ARBA" id="ARBA00022692"/>
    </source>
</evidence>
<feature type="transmembrane region" description="Helical" evidence="8">
    <location>
        <begin position="141"/>
        <end position="158"/>
    </location>
</feature>
<dbReference type="Proteomes" id="UP000310374">
    <property type="component" value="Unassembled WGS sequence"/>
</dbReference>
<feature type="transmembrane region" description="Helical" evidence="8">
    <location>
        <begin position="527"/>
        <end position="545"/>
    </location>
</feature>
<sequence>MSLPTRPRPRGIHIPSIPEEPVFPINFRPSACQVSPECGGDLHDVDHLHPIPPASPPEIDSVKMAPPVLRGTADVDRIEAPVTAKAYMMCAFASFGGIYFGYDIGWISGVMGMKYAIHTFTGLPYNTPAEDFVISASDKSLITSILSAGTFFGALAAGDIADFIGRRTTIIIGCLIFMVGVVMEIVATSVSLLSAGRFIAGLGVGFESAIVILYMSEICPRKVRGALIACYQFCITIGLLLASCVVYGTQDRMDSGSYRIPIGIQFAWALILGGGIACLPESPRYFVKQGQLEKAAKALASVRGQPVDSQFVQQELAEIVANHEYELSVIPQGSYLSSWANCFKGSLWKANSNLRRTILGTSLQMMQQWTGVNFIFFFGTTFFQQLGSISNPFLIGLITTLVNVLSTPISFWTIERFGRRPLLIWGALGMLCCQFLTAILGTAISSDNDAATKAQIAFICLAIAFFASTWGPGAWVLIGEIFPLPIRSRGVGLSTASNWLWNTIIAKRVITPYMVDPDKGNLGPKVFFVWGTLCTCACIYAYFLVPETKGLSLEQVDKMLEEVNPRNSAGWKPTTTFANEMGLTKGGVSSEEIVVDVEKRGSVH</sequence>
<dbReference type="GO" id="GO:0016020">
    <property type="term" value="C:membrane"/>
    <property type="evidence" value="ECO:0007669"/>
    <property type="project" value="UniProtKB-SubCell"/>
</dbReference>
<comment type="similarity">
    <text evidence="2 7">Belongs to the major facilitator superfamily. Sugar transporter (TC 2.A.1.1) family.</text>
</comment>
<dbReference type="FunFam" id="1.20.1250.20:FF:000180">
    <property type="entry name" value="MFS monosaccharide transporter"/>
    <property type="match status" value="1"/>
</dbReference>
<dbReference type="InterPro" id="IPR036259">
    <property type="entry name" value="MFS_trans_sf"/>
</dbReference>
<organism evidence="10 11">
    <name type="scientific">Aureobasidium pullulans</name>
    <name type="common">Black yeast</name>
    <name type="synonym">Pullularia pullulans</name>
    <dbReference type="NCBI Taxonomy" id="5580"/>
    <lineage>
        <taxon>Eukaryota</taxon>
        <taxon>Fungi</taxon>
        <taxon>Dikarya</taxon>
        <taxon>Ascomycota</taxon>
        <taxon>Pezizomycotina</taxon>
        <taxon>Dothideomycetes</taxon>
        <taxon>Dothideomycetidae</taxon>
        <taxon>Dothideales</taxon>
        <taxon>Saccotheciaceae</taxon>
        <taxon>Aureobasidium</taxon>
    </lineage>
</organism>
<keyword evidence="6 8" id="KW-0472">Membrane</keyword>
<feature type="transmembrane region" description="Helical" evidence="8">
    <location>
        <begin position="421"/>
        <end position="444"/>
    </location>
</feature>
<evidence type="ECO:0000256" key="7">
    <source>
        <dbReference type="RuleBase" id="RU003346"/>
    </source>
</evidence>
<dbReference type="InterPro" id="IPR005829">
    <property type="entry name" value="Sugar_transporter_CS"/>
</dbReference>
<gene>
    <name evidence="10" type="ORF">D6D12_10099</name>
</gene>
<dbReference type="PANTHER" id="PTHR48022:SF6">
    <property type="entry name" value="MSTA PROTEIN-RELATED"/>
    <property type="match status" value="1"/>
</dbReference>
<dbReference type="PROSITE" id="PS50850">
    <property type="entry name" value="MFS"/>
    <property type="match status" value="1"/>
</dbReference>
<dbReference type="CDD" id="cd17356">
    <property type="entry name" value="MFS_HXT"/>
    <property type="match status" value="1"/>
</dbReference>
<dbReference type="PRINTS" id="PR00171">
    <property type="entry name" value="SUGRTRNSPORT"/>
</dbReference>
<evidence type="ECO:0000256" key="1">
    <source>
        <dbReference type="ARBA" id="ARBA00004141"/>
    </source>
</evidence>
<dbReference type="EMBL" id="QZAT01000252">
    <property type="protein sequence ID" value="THX21237.1"/>
    <property type="molecule type" value="Genomic_DNA"/>
</dbReference>
<dbReference type="PANTHER" id="PTHR48022">
    <property type="entry name" value="PLASTIDIC GLUCOSE TRANSPORTER 4"/>
    <property type="match status" value="1"/>
</dbReference>
<feature type="transmembrane region" description="Helical" evidence="8">
    <location>
        <begin position="228"/>
        <end position="248"/>
    </location>
</feature>
<feature type="transmembrane region" description="Helical" evidence="8">
    <location>
        <begin position="170"/>
        <end position="192"/>
    </location>
</feature>
<dbReference type="NCBIfam" id="TIGR00879">
    <property type="entry name" value="SP"/>
    <property type="match status" value="1"/>
</dbReference>
<evidence type="ECO:0000256" key="6">
    <source>
        <dbReference type="ARBA" id="ARBA00023136"/>
    </source>
</evidence>
<keyword evidence="3 7" id="KW-0813">Transport</keyword>
<keyword evidence="4 8" id="KW-0812">Transmembrane</keyword>
<evidence type="ECO:0000256" key="5">
    <source>
        <dbReference type="ARBA" id="ARBA00022989"/>
    </source>
</evidence>
<dbReference type="Gene3D" id="1.20.1250.20">
    <property type="entry name" value="MFS general substrate transporter like domains"/>
    <property type="match status" value="1"/>
</dbReference>
<comment type="subcellular location">
    <subcellularLocation>
        <location evidence="1">Membrane</location>
        <topology evidence="1">Multi-pass membrane protein</topology>
    </subcellularLocation>
</comment>
<feature type="transmembrane region" description="Helical" evidence="8">
    <location>
        <begin position="198"/>
        <end position="216"/>
    </location>
</feature>
<feature type="transmembrane region" description="Helical" evidence="8">
    <location>
        <begin position="456"/>
        <end position="478"/>
    </location>
</feature>
<evidence type="ECO:0000313" key="10">
    <source>
        <dbReference type="EMBL" id="THX21237.1"/>
    </source>
</evidence>
<feature type="transmembrane region" description="Helical" evidence="8">
    <location>
        <begin position="86"/>
        <end position="107"/>
    </location>
</feature>
<feature type="transmembrane region" description="Helical" evidence="8">
    <location>
        <begin position="393"/>
        <end position="414"/>
    </location>
</feature>
<proteinExistence type="inferred from homology"/>
<evidence type="ECO:0000256" key="8">
    <source>
        <dbReference type="SAM" id="Phobius"/>
    </source>
</evidence>
<dbReference type="InterPro" id="IPR020846">
    <property type="entry name" value="MFS_dom"/>
</dbReference>
<feature type="domain" description="Major facilitator superfamily (MFS) profile" evidence="9">
    <location>
        <begin position="89"/>
        <end position="549"/>
    </location>
</feature>
<protein>
    <submittedName>
        <fullName evidence="10">Monosaccharide transporter</fullName>
    </submittedName>
</protein>
<dbReference type="GO" id="GO:0005351">
    <property type="term" value="F:carbohydrate:proton symporter activity"/>
    <property type="evidence" value="ECO:0007669"/>
    <property type="project" value="TreeGrafter"/>
</dbReference>
<evidence type="ECO:0000256" key="3">
    <source>
        <dbReference type="ARBA" id="ARBA00022448"/>
    </source>
</evidence>
<dbReference type="Pfam" id="PF00083">
    <property type="entry name" value="Sugar_tr"/>
    <property type="match status" value="1"/>
</dbReference>
<dbReference type="PROSITE" id="PS00216">
    <property type="entry name" value="SUGAR_TRANSPORT_1"/>
    <property type="match status" value="2"/>
</dbReference>
<feature type="transmembrane region" description="Helical" evidence="8">
    <location>
        <begin position="260"/>
        <end position="279"/>
    </location>
</feature>
<dbReference type="SUPFAM" id="SSF103473">
    <property type="entry name" value="MFS general substrate transporter"/>
    <property type="match status" value="1"/>
</dbReference>
<dbReference type="InterPro" id="IPR050360">
    <property type="entry name" value="MFS_Sugar_Transporters"/>
</dbReference>
<reference evidence="10 11" key="1">
    <citation type="submission" date="2018-10" db="EMBL/GenBank/DDBJ databases">
        <title>Fifty Aureobasidium pullulans genomes reveal a recombining polyextremotolerant generalist.</title>
        <authorList>
            <person name="Gostincar C."/>
            <person name="Turk M."/>
            <person name="Zajc J."/>
            <person name="Gunde-Cimerman N."/>
        </authorList>
    </citation>
    <scope>NUCLEOTIDE SEQUENCE [LARGE SCALE GENOMIC DNA]</scope>
    <source>
        <strain evidence="10 11">EXF-10081</strain>
    </source>
</reference>
<evidence type="ECO:0000259" key="9">
    <source>
        <dbReference type="PROSITE" id="PS50850"/>
    </source>
</evidence>
<dbReference type="PROSITE" id="PS00217">
    <property type="entry name" value="SUGAR_TRANSPORT_2"/>
    <property type="match status" value="1"/>
</dbReference>
<evidence type="ECO:0000256" key="2">
    <source>
        <dbReference type="ARBA" id="ARBA00010992"/>
    </source>
</evidence>
<evidence type="ECO:0000313" key="11">
    <source>
        <dbReference type="Proteomes" id="UP000310374"/>
    </source>
</evidence>
<accession>A0AB74JGJ2</accession>
<keyword evidence="5 8" id="KW-1133">Transmembrane helix</keyword>
<name>A0AB74JGJ2_AURPU</name>
<dbReference type="InterPro" id="IPR005828">
    <property type="entry name" value="MFS_sugar_transport-like"/>
</dbReference>